<evidence type="ECO:0000313" key="10">
    <source>
        <dbReference type="Proteomes" id="UP000095725"/>
    </source>
</evidence>
<dbReference type="EMBL" id="JAUONL010000010">
    <property type="protein sequence ID" value="MDO6358580.1"/>
    <property type="molecule type" value="Genomic_DNA"/>
</dbReference>
<reference evidence="12 13" key="3">
    <citation type="journal article" date="2019" name="Nat. Med.">
        <title>A library of human gut bacterial isolates paired with longitudinal multiomics data enables mechanistic microbiome research.</title>
        <authorList>
            <person name="Poyet M."/>
            <person name="Groussin M."/>
            <person name="Gibbons S.M."/>
            <person name="Avila-Pacheco J."/>
            <person name="Jiang X."/>
            <person name="Kearney S.M."/>
            <person name="Perrotta A.R."/>
            <person name="Berdy B."/>
            <person name="Zhao S."/>
            <person name="Lieberman T.D."/>
            <person name="Swanson P.K."/>
            <person name="Smith M."/>
            <person name="Roesemann S."/>
            <person name="Alexander J.E."/>
            <person name="Rich S.A."/>
            <person name="Livny J."/>
            <person name="Vlamakis H."/>
            <person name="Clish C."/>
            <person name="Bullock K."/>
            <person name="Deik A."/>
            <person name="Scott J."/>
            <person name="Pierce K.A."/>
            <person name="Xavier R.J."/>
            <person name="Alm E.J."/>
        </authorList>
    </citation>
    <scope>NUCLEOTIDE SEQUENCE [LARGE SCALE GENOMIC DNA]</scope>
    <source>
        <strain evidence="6 12">BIOML-A19</strain>
        <strain evidence="5 13">BIOML-A25</strain>
        <strain evidence="4 14">BIOML-A31</strain>
    </source>
</reference>
<evidence type="ECO:0000313" key="6">
    <source>
        <dbReference type="EMBL" id="KAA5503883.1"/>
    </source>
</evidence>
<evidence type="ECO:0000313" key="14">
    <source>
        <dbReference type="Proteomes" id="UP000475905"/>
    </source>
</evidence>
<evidence type="ECO:0000313" key="2">
    <source>
        <dbReference type="EMBL" id="CUO49078.1"/>
    </source>
</evidence>
<dbReference type="Proteomes" id="UP000475905">
    <property type="component" value="Unassembled WGS sequence"/>
</dbReference>
<dbReference type="InterPro" id="IPR016181">
    <property type="entry name" value="Acyl_CoA_acyltransferase"/>
</dbReference>
<dbReference type="Gene3D" id="3.40.630.30">
    <property type="match status" value="1"/>
</dbReference>
<sequence length="171" mass="19364">MECRIRRWRIEDANDIAETLNNKKVLDNLRDGIPFPYTVEDAKEFIQAMNVADPETTFSFAITVDDKAIGSIAAFRQSNIHSKTAEVGYYIAEPYWGKGLGTSAIRQICEYIFRNTDIIRLFAEPFAHNIGSCRILEKSGFQLEGTLRKNAVKNGVVVDMKMYSILNCDKA</sequence>
<dbReference type="AlphaFoldDB" id="A0A174FJG0"/>
<dbReference type="SUPFAM" id="SSF55729">
    <property type="entry name" value="Acyl-CoA N-acyltransferases (Nat)"/>
    <property type="match status" value="1"/>
</dbReference>
<dbReference type="Proteomes" id="UP001170023">
    <property type="component" value="Unassembled WGS sequence"/>
</dbReference>
<accession>A0A174FJG0</accession>
<evidence type="ECO:0000313" key="12">
    <source>
        <dbReference type="Proteomes" id="UP000368418"/>
    </source>
</evidence>
<keyword evidence="2" id="KW-0808">Transferase</keyword>
<dbReference type="EMBL" id="CZBL01000001">
    <property type="protein sequence ID" value="CUP37180.1"/>
    <property type="molecule type" value="Genomic_DNA"/>
</dbReference>
<reference evidence="8 11" key="2">
    <citation type="submission" date="2018-08" db="EMBL/GenBank/DDBJ databases">
        <title>A genome reference for cultivated species of the human gut microbiota.</title>
        <authorList>
            <person name="Zou Y."/>
            <person name="Xue W."/>
            <person name="Luo G."/>
        </authorList>
    </citation>
    <scope>NUCLEOTIDE SEQUENCE [LARGE SCALE GENOMIC DNA]</scope>
    <source>
        <strain evidence="8 11">AF24-29LB</strain>
    </source>
</reference>
<dbReference type="Pfam" id="PF13302">
    <property type="entry name" value="Acetyltransf_3"/>
    <property type="match status" value="1"/>
</dbReference>
<dbReference type="KEGG" id="bcac:CGC64_03585"/>
<keyword evidence="2" id="KW-0012">Acyltransferase</keyword>
<dbReference type="STRING" id="47678.ERS852494_00014"/>
<evidence type="ECO:0000313" key="8">
    <source>
        <dbReference type="EMBL" id="RGR72055.1"/>
    </source>
</evidence>
<evidence type="ECO:0000313" key="7">
    <source>
        <dbReference type="EMBL" id="MDO6358580.1"/>
    </source>
</evidence>
<dbReference type="EMBL" id="VVYD01000001">
    <property type="protein sequence ID" value="KAA5503883.1"/>
    <property type="molecule type" value="Genomic_DNA"/>
</dbReference>
<dbReference type="CDD" id="cd04301">
    <property type="entry name" value="NAT_SF"/>
    <property type="match status" value="1"/>
</dbReference>
<dbReference type="Proteomes" id="UP000095725">
    <property type="component" value="Unassembled WGS sequence"/>
</dbReference>
<dbReference type="GO" id="GO:0016747">
    <property type="term" value="F:acyltransferase activity, transferring groups other than amino-acyl groups"/>
    <property type="evidence" value="ECO:0007669"/>
    <property type="project" value="InterPro"/>
</dbReference>
<evidence type="ECO:0000313" key="9">
    <source>
        <dbReference type="Proteomes" id="UP000095657"/>
    </source>
</evidence>
<evidence type="ECO:0000313" key="11">
    <source>
        <dbReference type="Proteomes" id="UP000284205"/>
    </source>
</evidence>
<gene>
    <name evidence="2" type="primary">rimL</name>
    <name evidence="8" type="ORF">DWY26_09655</name>
    <name evidence="2" type="ORF">ERS852494_00014</name>
    <name evidence="3" type="ORF">ERS852558_00050</name>
    <name evidence="6" type="ORF">F2Y31_01145</name>
    <name evidence="4" type="ORF">F2Y36_03270</name>
    <name evidence="5" type="ORF">F2Y39_14695</name>
    <name evidence="7" type="ORF">Q4469_12925</name>
</gene>
<evidence type="ECO:0000313" key="4">
    <source>
        <dbReference type="EMBL" id="KAA5465348.1"/>
    </source>
</evidence>
<evidence type="ECO:0000259" key="1">
    <source>
        <dbReference type="PROSITE" id="PS51186"/>
    </source>
</evidence>
<feature type="domain" description="N-acetyltransferase" evidence="1">
    <location>
        <begin position="3"/>
        <end position="163"/>
    </location>
</feature>
<dbReference type="Proteomes" id="UP000368418">
    <property type="component" value="Unassembled WGS sequence"/>
</dbReference>
<name>A0A174FJG0_9BACE</name>
<dbReference type="InterPro" id="IPR000182">
    <property type="entry name" value="GNAT_dom"/>
</dbReference>
<dbReference type="PANTHER" id="PTHR43328:SF1">
    <property type="entry name" value="N-ACETYLTRANSFERASE DOMAIN-CONTAINING PROTEIN"/>
    <property type="match status" value="1"/>
</dbReference>
<reference evidence="7" key="4">
    <citation type="submission" date="2023-07" db="EMBL/GenBank/DDBJ databases">
        <title>Whole Genome Sequencing of Colonoscopy isolates.</title>
        <authorList>
            <person name="Surve S.V."/>
            <person name="Valls R.A."/>
            <person name="Barrak K.E."/>
            <person name="Gardner T.B."/>
            <person name="O'Toole G.A."/>
        </authorList>
    </citation>
    <scope>NUCLEOTIDE SEQUENCE</scope>
    <source>
        <strain evidence="7">GP0119</strain>
    </source>
</reference>
<protein>
    <submittedName>
        <fullName evidence="2 4">Acetyltransferase</fullName>
        <ecNumber evidence="2">2.3.1.-</ecNumber>
    </submittedName>
    <submittedName>
        <fullName evidence="8">N-acetyltransferase</fullName>
    </submittedName>
</protein>
<dbReference type="EMBL" id="CZAI01000001">
    <property type="protein sequence ID" value="CUO49078.1"/>
    <property type="molecule type" value="Genomic_DNA"/>
</dbReference>
<proteinExistence type="predicted"/>
<dbReference type="EMBL" id="VVYJ01000008">
    <property type="protein sequence ID" value="KAA5475193.1"/>
    <property type="molecule type" value="Genomic_DNA"/>
</dbReference>
<dbReference type="RefSeq" id="WP_005676800.1">
    <property type="nucleotide sequence ID" value="NZ_CACRTB010000007.1"/>
</dbReference>
<reference evidence="9 10" key="1">
    <citation type="submission" date="2015-09" db="EMBL/GenBank/DDBJ databases">
        <authorList>
            <consortium name="Pathogen Informatics"/>
        </authorList>
    </citation>
    <scope>NUCLEOTIDE SEQUENCE [LARGE SCALE GENOMIC DNA]</scope>
    <source>
        <strain evidence="2 9">2789STDY5834880</strain>
        <strain evidence="3 10">2789STDY5834946</strain>
    </source>
</reference>
<dbReference type="PROSITE" id="PS51186">
    <property type="entry name" value="GNAT"/>
    <property type="match status" value="1"/>
</dbReference>
<dbReference type="EC" id="2.3.1.-" evidence="2"/>
<evidence type="ECO:0000313" key="13">
    <source>
        <dbReference type="Proteomes" id="UP000427825"/>
    </source>
</evidence>
<evidence type="ECO:0000313" key="3">
    <source>
        <dbReference type="EMBL" id="CUP37180.1"/>
    </source>
</evidence>
<dbReference type="EMBL" id="QRUO01000007">
    <property type="protein sequence ID" value="RGR72055.1"/>
    <property type="molecule type" value="Genomic_DNA"/>
</dbReference>
<dbReference type="Proteomes" id="UP000284205">
    <property type="component" value="Unassembled WGS sequence"/>
</dbReference>
<dbReference type="Proteomes" id="UP000427825">
    <property type="component" value="Unassembled WGS sequence"/>
</dbReference>
<dbReference type="EMBL" id="VVYP01000003">
    <property type="protein sequence ID" value="KAA5465348.1"/>
    <property type="molecule type" value="Genomic_DNA"/>
</dbReference>
<dbReference type="Proteomes" id="UP000095657">
    <property type="component" value="Unassembled WGS sequence"/>
</dbReference>
<organism evidence="2 9">
    <name type="scientific">Bacteroides caccae</name>
    <dbReference type="NCBI Taxonomy" id="47678"/>
    <lineage>
        <taxon>Bacteria</taxon>
        <taxon>Pseudomonadati</taxon>
        <taxon>Bacteroidota</taxon>
        <taxon>Bacteroidia</taxon>
        <taxon>Bacteroidales</taxon>
        <taxon>Bacteroidaceae</taxon>
        <taxon>Bacteroides</taxon>
    </lineage>
</organism>
<evidence type="ECO:0000313" key="5">
    <source>
        <dbReference type="EMBL" id="KAA5475193.1"/>
    </source>
</evidence>
<dbReference type="PANTHER" id="PTHR43328">
    <property type="entry name" value="ACETYLTRANSFERASE-RELATED"/>
    <property type="match status" value="1"/>
</dbReference>